<evidence type="ECO:0000313" key="1">
    <source>
        <dbReference type="EMBL" id="MSS17509.1"/>
    </source>
</evidence>
<dbReference type="Gene3D" id="2.30.260.10">
    <property type="entry name" value="putative xylanase like domain"/>
    <property type="match status" value="1"/>
</dbReference>
<evidence type="ECO:0000313" key="2">
    <source>
        <dbReference type="Proteomes" id="UP000483362"/>
    </source>
</evidence>
<name>A0A6L5XAP5_9BACT</name>
<protein>
    <submittedName>
        <fullName evidence="1">DUF1460 domain-containing protein</fullName>
    </submittedName>
</protein>
<dbReference type="Gene3D" id="1.10.3670.10">
    <property type="entry name" value="Putative xylanase like domain"/>
    <property type="match status" value="1"/>
</dbReference>
<dbReference type="InterPro" id="IPR010846">
    <property type="entry name" value="AmiA-like"/>
</dbReference>
<gene>
    <name evidence="1" type="ORF">FYJ29_07040</name>
</gene>
<dbReference type="Proteomes" id="UP000483362">
    <property type="component" value="Unassembled WGS sequence"/>
</dbReference>
<comment type="caution">
    <text evidence="1">The sequence shown here is derived from an EMBL/GenBank/DDBJ whole genome shotgun (WGS) entry which is preliminary data.</text>
</comment>
<dbReference type="Pfam" id="PF07313">
    <property type="entry name" value="AmiA-like"/>
    <property type="match status" value="1"/>
</dbReference>
<dbReference type="InterPro" id="IPR038765">
    <property type="entry name" value="Papain-like_cys_pep_sf"/>
</dbReference>
<dbReference type="EMBL" id="VULT01000009">
    <property type="protein sequence ID" value="MSS17509.1"/>
    <property type="molecule type" value="Genomic_DNA"/>
</dbReference>
<dbReference type="SUPFAM" id="SSF54001">
    <property type="entry name" value="Cysteine proteinases"/>
    <property type="match status" value="1"/>
</dbReference>
<accession>A0A6L5XAP5</accession>
<sequence>MNNIYMTLFVIVLALTGLSGNAATRQQMRFHCEKDTAEINTLLQWGLKSGKTDPNALVSFYAHELLGRPYVAHTLDQTGNDEFLVIDVDEFDCTTFVETLYALARTTMSGHFSWRDYAANLENLRYRRGVLDGYASRLHYISEWAVDNISRGNIVEVSGDLPASKAEVKTINFMTTHRDLYPQLSDSATCAKLRNFEIGYRNHKFEYVRKNMVGVKDVKNALLEGDIVGLVTKIEGLDVSHMGIIVKDEKGDNYLLDASASAGKVQVEPLALPKYLEKVKTCTGLRVFRIVKQ</sequence>
<reference evidence="1 2" key="1">
    <citation type="submission" date="2019-08" db="EMBL/GenBank/DDBJ databases">
        <title>In-depth cultivation of the pig gut microbiome towards novel bacterial diversity and tailored functional studies.</title>
        <authorList>
            <person name="Wylensek D."/>
            <person name="Hitch T.C.A."/>
            <person name="Clavel T."/>
        </authorList>
    </citation>
    <scope>NUCLEOTIDE SEQUENCE [LARGE SCALE GENOMIC DNA]</scope>
    <source>
        <strain evidence="1 2">Oil-RF-744-WCA-WT-10</strain>
    </source>
</reference>
<dbReference type="RefSeq" id="WP_154328649.1">
    <property type="nucleotide sequence ID" value="NZ_CP045696.1"/>
</dbReference>
<proteinExistence type="predicted"/>
<dbReference type="AlphaFoldDB" id="A0A6L5XAP5"/>
<organism evidence="1 2">
    <name type="scientific">Sodaliphilus pleomorphus</name>
    <dbReference type="NCBI Taxonomy" id="2606626"/>
    <lineage>
        <taxon>Bacteria</taxon>
        <taxon>Pseudomonadati</taxon>
        <taxon>Bacteroidota</taxon>
        <taxon>Bacteroidia</taxon>
        <taxon>Bacteroidales</taxon>
        <taxon>Muribaculaceae</taxon>
        <taxon>Sodaliphilus</taxon>
    </lineage>
</organism>
<keyword evidence="2" id="KW-1185">Reference proteome</keyword>